<gene>
    <name evidence="7" type="primary">BnaA01g18680D</name>
    <name evidence="6" type="ORF">DARMORV10_A01P22290.1</name>
    <name evidence="7" type="ORF">GSBRNA2T00021312001</name>
</gene>
<dbReference type="Proteomes" id="UP000028999">
    <property type="component" value="Unassembled WGS sequence"/>
</dbReference>
<name>A0A078G937_BRANA</name>
<keyword evidence="3" id="KW-0862">Zinc</keyword>
<dbReference type="Proteomes" id="UP001295469">
    <property type="component" value="Chromosome A01"/>
</dbReference>
<proteinExistence type="predicted"/>
<dbReference type="Pfam" id="PF00643">
    <property type="entry name" value="zf-B_box"/>
    <property type="match status" value="1"/>
</dbReference>
<dbReference type="CDD" id="cd19821">
    <property type="entry name" value="Bbox1_BBX-like"/>
    <property type="match status" value="1"/>
</dbReference>
<dbReference type="PaxDb" id="3708-A0A078G937"/>
<dbReference type="STRING" id="3708.A0A078G937"/>
<reference evidence="7 8" key="1">
    <citation type="journal article" date="2014" name="Science">
        <title>Plant genetics. Early allopolyploid evolution in the post-Neolithic Brassica napus oilseed genome.</title>
        <authorList>
            <person name="Chalhoub B."/>
            <person name="Denoeud F."/>
            <person name="Liu S."/>
            <person name="Parkin I.A."/>
            <person name="Tang H."/>
            <person name="Wang X."/>
            <person name="Chiquet J."/>
            <person name="Belcram H."/>
            <person name="Tong C."/>
            <person name="Samans B."/>
            <person name="Correa M."/>
            <person name="Da Silva C."/>
            <person name="Just J."/>
            <person name="Falentin C."/>
            <person name="Koh C.S."/>
            <person name="Le Clainche I."/>
            <person name="Bernard M."/>
            <person name="Bento P."/>
            <person name="Noel B."/>
            <person name="Labadie K."/>
            <person name="Alberti A."/>
            <person name="Charles M."/>
            <person name="Arnaud D."/>
            <person name="Guo H."/>
            <person name="Daviaud C."/>
            <person name="Alamery S."/>
            <person name="Jabbari K."/>
            <person name="Zhao M."/>
            <person name="Edger P.P."/>
            <person name="Chelaifa H."/>
            <person name="Tack D."/>
            <person name="Lassalle G."/>
            <person name="Mestiri I."/>
            <person name="Schnel N."/>
            <person name="Le Paslier M.C."/>
            <person name="Fan G."/>
            <person name="Renault V."/>
            <person name="Bayer P.E."/>
            <person name="Golicz A.A."/>
            <person name="Manoli S."/>
            <person name="Lee T.H."/>
            <person name="Thi V.H."/>
            <person name="Chalabi S."/>
            <person name="Hu Q."/>
            <person name="Fan C."/>
            <person name="Tollenaere R."/>
            <person name="Lu Y."/>
            <person name="Battail C."/>
            <person name="Shen J."/>
            <person name="Sidebottom C.H."/>
            <person name="Wang X."/>
            <person name="Canaguier A."/>
            <person name="Chauveau A."/>
            <person name="Berard A."/>
            <person name="Deniot G."/>
            <person name="Guan M."/>
            <person name="Liu Z."/>
            <person name="Sun F."/>
            <person name="Lim Y.P."/>
            <person name="Lyons E."/>
            <person name="Town C.D."/>
            <person name="Bancroft I."/>
            <person name="Wang X."/>
            <person name="Meng J."/>
            <person name="Ma J."/>
            <person name="Pires J.C."/>
            <person name="King G.J."/>
            <person name="Brunel D."/>
            <person name="Delourme R."/>
            <person name="Renard M."/>
            <person name="Aury J.M."/>
            <person name="Adams K.L."/>
            <person name="Batley J."/>
            <person name="Snowdon R.J."/>
            <person name="Tost J."/>
            <person name="Edwards D."/>
            <person name="Zhou Y."/>
            <person name="Hua W."/>
            <person name="Sharpe A.G."/>
            <person name="Paterson A.H."/>
            <person name="Guan C."/>
            <person name="Wincker P."/>
        </authorList>
    </citation>
    <scope>NUCLEOTIDE SEQUENCE [LARGE SCALE GENOMIC DNA]</scope>
    <source>
        <strain evidence="8">cv. Darmor-bzh</strain>
    </source>
</reference>
<accession>A0A078G937</accession>
<dbReference type="PANTHER" id="PTHR31717:SF142">
    <property type="entry name" value="B-BOX DOMAIN PROTEIN 30-RELATED"/>
    <property type="match status" value="1"/>
</dbReference>
<protein>
    <submittedName>
        <fullName evidence="6">(rape) hypothetical protein</fullName>
    </submittedName>
    <submittedName>
        <fullName evidence="7">BnaA01g18680D protein</fullName>
    </submittedName>
</protein>
<dbReference type="InterPro" id="IPR000315">
    <property type="entry name" value="Znf_B-box"/>
</dbReference>
<reference evidence="7" key="2">
    <citation type="submission" date="2014-06" db="EMBL/GenBank/DDBJ databases">
        <authorList>
            <person name="Genoscope - CEA"/>
        </authorList>
    </citation>
    <scope>NUCLEOTIDE SEQUENCE</scope>
</reference>
<dbReference type="EMBL" id="LK032137">
    <property type="protein sequence ID" value="CDY22930.1"/>
    <property type="molecule type" value="Genomic_DNA"/>
</dbReference>
<dbReference type="SMART" id="SM00336">
    <property type="entry name" value="BBOX"/>
    <property type="match status" value="1"/>
</dbReference>
<keyword evidence="2 4" id="KW-0863">Zinc-finger</keyword>
<evidence type="ECO:0000256" key="4">
    <source>
        <dbReference type="PROSITE-ProRule" id="PRU00024"/>
    </source>
</evidence>
<dbReference type="GO" id="GO:0008270">
    <property type="term" value="F:zinc ion binding"/>
    <property type="evidence" value="ECO:0007669"/>
    <property type="project" value="UniProtKB-KW"/>
</dbReference>
<evidence type="ECO:0000256" key="1">
    <source>
        <dbReference type="ARBA" id="ARBA00022723"/>
    </source>
</evidence>
<feature type="domain" description="B box-type" evidence="5">
    <location>
        <begin position="21"/>
        <end position="67"/>
    </location>
</feature>
<keyword evidence="8" id="KW-1185">Reference proteome</keyword>
<sequence length="97" mass="11254">MCRGFEEQERRRDDGGCRRIRAPVSCDLCGENAAVYCEADTAFLCRKCDRWVHSANFLARRHLRRVICTTCRRLTHRFLVGDNFSVVLPESKDKDTS</sequence>
<dbReference type="OMA" id="SCARIVK"/>
<evidence type="ECO:0000256" key="2">
    <source>
        <dbReference type="ARBA" id="ARBA00022771"/>
    </source>
</evidence>
<dbReference type="PROSITE" id="PS50119">
    <property type="entry name" value="ZF_BBOX"/>
    <property type="match status" value="1"/>
</dbReference>
<reference evidence="6" key="3">
    <citation type="submission" date="2021-01" db="EMBL/GenBank/DDBJ databases">
        <authorList>
            <consortium name="Genoscope - CEA"/>
            <person name="William W."/>
        </authorList>
    </citation>
    <scope>NUCLEOTIDE SEQUENCE</scope>
</reference>
<evidence type="ECO:0000256" key="3">
    <source>
        <dbReference type="ARBA" id="ARBA00022833"/>
    </source>
</evidence>
<dbReference type="PANTHER" id="PTHR31717">
    <property type="entry name" value="ZINC FINGER PROTEIN CONSTANS-LIKE 10"/>
    <property type="match status" value="1"/>
</dbReference>
<evidence type="ECO:0000313" key="8">
    <source>
        <dbReference type="Proteomes" id="UP000028999"/>
    </source>
</evidence>
<evidence type="ECO:0000259" key="5">
    <source>
        <dbReference type="PROSITE" id="PS50119"/>
    </source>
</evidence>
<evidence type="ECO:0000313" key="6">
    <source>
        <dbReference type="EMBL" id="CAF2151034.1"/>
    </source>
</evidence>
<keyword evidence="1" id="KW-0479">Metal-binding</keyword>
<dbReference type="EMBL" id="HG994355">
    <property type="protein sequence ID" value="CAF2151034.1"/>
    <property type="molecule type" value="Genomic_DNA"/>
</dbReference>
<organism evidence="7 8">
    <name type="scientific">Brassica napus</name>
    <name type="common">Rape</name>
    <dbReference type="NCBI Taxonomy" id="3708"/>
    <lineage>
        <taxon>Eukaryota</taxon>
        <taxon>Viridiplantae</taxon>
        <taxon>Streptophyta</taxon>
        <taxon>Embryophyta</taxon>
        <taxon>Tracheophyta</taxon>
        <taxon>Spermatophyta</taxon>
        <taxon>Magnoliopsida</taxon>
        <taxon>eudicotyledons</taxon>
        <taxon>Gunneridae</taxon>
        <taxon>Pentapetalae</taxon>
        <taxon>rosids</taxon>
        <taxon>malvids</taxon>
        <taxon>Brassicales</taxon>
        <taxon>Brassicaceae</taxon>
        <taxon>Brassiceae</taxon>
        <taxon>Brassica</taxon>
    </lineage>
</organism>
<dbReference type="Gramene" id="CDY22930">
    <property type="protein sequence ID" value="CDY22930"/>
    <property type="gene ID" value="GSBRNA2T00021312001"/>
</dbReference>
<dbReference type="SMR" id="A0A078G937"/>
<dbReference type="InterPro" id="IPR049808">
    <property type="entry name" value="CONSTANS-like_Bbox1"/>
</dbReference>
<dbReference type="AlphaFoldDB" id="A0A078G937"/>
<evidence type="ECO:0000313" key="7">
    <source>
        <dbReference type="EMBL" id="CDY22930.1"/>
    </source>
</evidence>